<proteinExistence type="predicted"/>
<keyword evidence="4" id="KW-0812">Transmembrane</keyword>
<keyword evidence="4" id="KW-1133">Transmembrane helix</keyword>
<keyword evidence="3 6" id="KW-0012">Acyltransferase</keyword>
<dbReference type="Pfam" id="PF01553">
    <property type="entry name" value="Acyltransferase"/>
    <property type="match status" value="1"/>
</dbReference>
<dbReference type="GO" id="GO:0006654">
    <property type="term" value="P:phosphatidic acid biosynthetic process"/>
    <property type="evidence" value="ECO:0007669"/>
    <property type="project" value="TreeGrafter"/>
</dbReference>
<evidence type="ECO:0000313" key="7">
    <source>
        <dbReference type="Proteomes" id="UP000242818"/>
    </source>
</evidence>
<dbReference type="RefSeq" id="WP_165798443.1">
    <property type="nucleotide sequence ID" value="NZ_FMAR01000007.1"/>
</dbReference>
<evidence type="ECO:0000259" key="5">
    <source>
        <dbReference type="SMART" id="SM00563"/>
    </source>
</evidence>
<gene>
    <name evidence="6" type="ORF">GA0116948_10774</name>
</gene>
<dbReference type="PANTHER" id="PTHR10434">
    <property type="entry name" value="1-ACYL-SN-GLYCEROL-3-PHOSPHATE ACYLTRANSFERASE"/>
    <property type="match status" value="1"/>
</dbReference>
<evidence type="ECO:0000256" key="4">
    <source>
        <dbReference type="SAM" id="Phobius"/>
    </source>
</evidence>
<dbReference type="AlphaFoldDB" id="A0A1C4E488"/>
<accession>A0A1C4E488</accession>
<evidence type="ECO:0000313" key="6">
    <source>
        <dbReference type="EMBL" id="SCC38315.1"/>
    </source>
</evidence>
<feature type="domain" description="Phospholipid/glycerol acyltransferase" evidence="5">
    <location>
        <begin position="79"/>
        <end position="193"/>
    </location>
</feature>
<keyword evidence="4" id="KW-0472">Membrane</keyword>
<feature type="transmembrane region" description="Helical" evidence="4">
    <location>
        <begin position="12"/>
        <end position="33"/>
    </location>
</feature>
<name>A0A1C4E488_9BACT</name>
<sequence length="253" mass="28847">MNRLKKFLGGLYATYILLLFSATVIILFIPLYATWLFKEPYRNRIFVTIGRGWMAVFMPLIGCPMRRKGLENFKAGQTYVLTCNHNSFMDILVATSSIPGSNKTLAKKSMGNIPVFGPIYRLGAILVNRKDEDSRKQSYIRMKEALHQGIHILLYPEGTRNRTDKPIKPFYDGAFSLAIDTQLPLLPSVLFHTRNILPAGGFYAWPHAVEYHFLPPIDTKGMTRDDIPALKERVFNIMLAHYVAHEKTPPTSR</sequence>
<dbReference type="Proteomes" id="UP000242818">
    <property type="component" value="Unassembled WGS sequence"/>
</dbReference>
<dbReference type="SMART" id="SM00563">
    <property type="entry name" value="PlsC"/>
    <property type="match status" value="1"/>
</dbReference>
<organism evidence="6 7">
    <name type="scientific">Chitinophaga costaii</name>
    <dbReference type="NCBI Taxonomy" id="1335309"/>
    <lineage>
        <taxon>Bacteria</taxon>
        <taxon>Pseudomonadati</taxon>
        <taxon>Bacteroidota</taxon>
        <taxon>Chitinophagia</taxon>
        <taxon>Chitinophagales</taxon>
        <taxon>Chitinophagaceae</taxon>
        <taxon>Chitinophaga</taxon>
    </lineage>
</organism>
<evidence type="ECO:0000256" key="1">
    <source>
        <dbReference type="ARBA" id="ARBA00005189"/>
    </source>
</evidence>
<keyword evidence="2 6" id="KW-0808">Transferase</keyword>
<comment type="pathway">
    <text evidence="1">Lipid metabolism.</text>
</comment>
<dbReference type="PANTHER" id="PTHR10434:SF11">
    <property type="entry name" value="1-ACYL-SN-GLYCEROL-3-PHOSPHATE ACYLTRANSFERASE"/>
    <property type="match status" value="1"/>
</dbReference>
<dbReference type="CDD" id="cd07989">
    <property type="entry name" value="LPLAT_AGPAT-like"/>
    <property type="match status" value="1"/>
</dbReference>
<feature type="transmembrane region" description="Helical" evidence="4">
    <location>
        <begin position="45"/>
        <end position="65"/>
    </location>
</feature>
<evidence type="ECO:0000256" key="2">
    <source>
        <dbReference type="ARBA" id="ARBA00022679"/>
    </source>
</evidence>
<dbReference type="SUPFAM" id="SSF69593">
    <property type="entry name" value="Glycerol-3-phosphate (1)-acyltransferase"/>
    <property type="match status" value="1"/>
</dbReference>
<reference evidence="6 7" key="1">
    <citation type="submission" date="2016-08" db="EMBL/GenBank/DDBJ databases">
        <authorList>
            <person name="Seilhamer J.J."/>
        </authorList>
    </citation>
    <scope>NUCLEOTIDE SEQUENCE [LARGE SCALE GENOMIC DNA]</scope>
    <source>
        <strain evidence="6 7">A37T2</strain>
    </source>
</reference>
<keyword evidence="7" id="KW-1185">Reference proteome</keyword>
<protein>
    <submittedName>
        <fullName evidence="6">1-acyl-sn-glycerol-3-phosphate acyltransferase</fullName>
    </submittedName>
</protein>
<dbReference type="STRING" id="1335309.GA0116948_10774"/>
<dbReference type="InterPro" id="IPR002123">
    <property type="entry name" value="Plipid/glycerol_acylTrfase"/>
</dbReference>
<dbReference type="EMBL" id="FMAR01000007">
    <property type="protein sequence ID" value="SCC38315.1"/>
    <property type="molecule type" value="Genomic_DNA"/>
</dbReference>
<dbReference type="GO" id="GO:0003841">
    <property type="term" value="F:1-acylglycerol-3-phosphate O-acyltransferase activity"/>
    <property type="evidence" value="ECO:0007669"/>
    <property type="project" value="TreeGrafter"/>
</dbReference>
<evidence type="ECO:0000256" key="3">
    <source>
        <dbReference type="ARBA" id="ARBA00023315"/>
    </source>
</evidence>